<dbReference type="OrthoDB" id="9782395at2"/>
<dbReference type="Pfam" id="PF02698">
    <property type="entry name" value="DUF218"/>
    <property type="match status" value="1"/>
</dbReference>
<comment type="caution">
    <text evidence="2">The sequence shown here is derived from an EMBL/GenBank/DDBJ whole genome shotgun (WGS) entry which is preliminary data.</text>
</comment>
<evidence type="ECO:0000313" key="3">
    <source>
        <dbReference type="Proteomes" id="UP000266177"/>
    </source>
</evidence>
<dbReference type="Proteomes" id="UP000266177">
    <property type="component" value="Unassembled WGS sequence"/>
</dbReference>
<sequence>MTYPFDCLTELVFVPEEEPRPADIILVPGGSHTQPMAIAAQLYHEGYAPYLLPSGGYNPKLDRTEWEHLQQIGLSLGVPEHAILREEKAKNTFDNARNSWSVIQERKLEVNRAILVCKAYFSRRALMTYQAVFPPTVQFCVQQDGTRVNRTDWFKEEAGIKLVLTEARKIATYFEAHIPRWVKRQESSR</sequence>
<dbReference type="InterPro" id="IPR014729">
    <property type="entry name" value="Rossmann-like_a/b/a_fold"/>
</dbReference>
<dbReference type="GO" id="GO:0005886">
    <property type="term" value="C:plasma membrane"/>
    <property type="evidence" value="ECO:0007669"/>
    <property type="project" value="TreeGrafter"/>
</dbReference>
<reference evidence="2 3" key="1">
    <citation type="submission" date="2018-09" db="EMBL/GenBank/DDBJ databases">
        <title>Paenibacillus SK2017-BO5.</title>
        <authorList>
            <person name="Piskunova J.V."/>
            <person name="Dubiley S.A."/>
            <person name="Severinov K.V."/>
        </authorList>
    </citation>
    <scope>NUCLEOTIDE SEQUENCE [LARGE SCALE GENOMIC DNA]</scope>
    <source>
        <strain evidence="2 3">BO5</strain>
    </source>
</reference>
<proteinExistence type="predicted"/>
<evidence type="ECO:0000313" key="2">
    <source>
        <dbReference type="EMBL" id="RJG19131.1"/>
    </source>
</evidence>
<dbReference type="Gene3D" id="3.40.50.620">
    <property type="entry name" value="HUPs"/>
    <property type="match status" value="1"/>
</dbReference>
<feature type="domain" description="DUF218" evidence="1">
    <location>
        <begin position="23"/>
        <end position="147"/>
    </location>
</feature>
<gene>
    <name evidence="2" type="ORF">DQX05_26055</name>
</gene>
<dbReference type="CDD" id="cd06259">
    <property type="entry name" value="YdcF-like"/>
    <property type="match status" value="1"/>
</dbReference>
<name>A0A3A3GA39_PANTH</name>
<dbReference type="PANTHER" id="PTHR30336">
    <property type="entry name" value="INNER MEMBRANE PROTEIN, PROBABLE PERMEASE"/>
    <property type="match status" value="1"/>
</dbReference>
<dbReference type="InterPro" id="IPR003848">
    <property type="entry name" value="DUF218"/>
</dbReference>
<dbReference type="PANTHER" id="PTHR30336:SF20">
    <property type="entry name" value="DUF218 DOMAIN-CONTAINING PROTEIN"/>
    <property type="match status" value="1"/>
</dbReference>
<dbReference type="AlphaFoldDB" id="A0A3A3GA39"/>
<accession>A0A3A3GA39</accession>
<dbReference type="InterPro" id="IPR051599">
    <property type="entry name" value="Cell_Envelope_Assoc"/>
</dbReference>
<evidence type="ECO:0000259" key="1">
    <source>
        <dbReference type="Pfam" id="PF02698"/>
    </source>
</evidence>
<organism evidence="2 3">
    <name type="scientific">Paenibacillus thiaminolyticus</name>
    <name type="common">Bacillus thiaminolyticus</name>
    <dbReference type="NCBI Taxonomy" id="49283"/>
    <lineage>
        <taxon>Bacteria</taxon>
        <taxon>Bacillati</taxon>
        <taxon>Bacillota</taxon>
        <taxon>Bacilli</taxon>
        <taxon>Bacillales</taxon>
        <taxon>Paenibacillaceae</taxon>
        <taxon>Paenibacillus</taxon>
    </lineage>
</organism>
<protein>
    <submittedName>
        <fullName evidence="2">YdcF family protein</fullName>
    </submittedName>
</protein>
<dbReference type="RefSeq" id="WP_119796231.1">
    <property type="nucleotide sequence ID" value="NZ_QYZD01000039.1"/>
</dbReference>
<dbReference type="EMBL" id="QYZD01000039">
    <property type="protein sequence ID" value="RJG19131.1"/>
    <property type="molecule type" value="Genomic_DNA"/>
</dbReference>